<keyword evidence="2" id="KW-1185">Reference proteome</keyword>
<reference evidence="1 2" key="1">
    <citation type="submission" date="2020-06" db="EMBL/GenBank/DDBJ databases">
        <title>Transcriptomic and genomic resources for Thalictrum thalictroides and T. hernandezii: Facilitating candidate gene discovery in an emerging model plant lineage.</title>
        <authorList>
            <person name="Arias T."/>
            <person name="Riano-Pachon D.M."/>
            <person name="Di Stilio V.S."/>
        </authorList>
    </citation>
    <scope>NUCLEOTIDE SEQUENCE [LARGE SCALE GENOMIC DNA]</scope>
    <source>
        <strain evidence="2">cv. WT478/WT964</strain>
        <tissue evidence="1">Leaves</tissue>
    </source>
</reference>
<protein>
    <submittedName>
        <fullName evidence="1">Uncharacterized protein</fullName>
    </submittedName>
</protein>
<evidence type="ECO:0000313" key="1">
    <source>
        <dbReference type="EMBL" id="KAF5191848.1"/>
    </source>
</evidence>
<dbReference type="EMBL" id="JABWDY010022259">
    <property type="protein sequence ID" value="KAF5191848.1"/>
    <property type="molecule type" value="Genomic_DNA"/>
</dbReference>
<name>A0A7J6W4W0_THATH</name>
<gene>
    <name evidence="1" type="ORF">FRX31_018563</name>
</gene>
<organism evidence="1 2">
    <name type="scientific">Thalictrum thalictroides</name>
    <name type="common">Rue-anemone</name>
    <name type="synonym">Anemone thalictroides</name>
    <dbReference type="NCBI Taxonomy" id="46969"/>
    <lineage>
        <taxon>Eukaryota</taxon>
        <taxon>Viridiplantae</taxon>
        <taxon>Streptophyta</taxon>
        <taxon>Embryophyta</taxon>
        <taxon>Tracheophyta</taxon>
        <taxon>Spermatophyta</taxon>
        <taxon>Magnoliopsida</taxon>
        <taxon>Ranunculales</taxon>
        <taxon>Ranunculaceae</taxon>
        <taxon>Thalictroideae</taxon>
        <taxon>Thalictrum</taxon>
    </lineage>
</organism>
<comment type="caution">
    <text evidence="1">The sequence shown here is derived from an EMBL/GenBank/DDBJ whole genome shotgun (WGS) entry which is preliminary data.</text>
</comment>
<sequence>MRPPKATTIRVHFIKRVLKFVEINAPHTLQLLGKKESLLYTQEPIQITETILKTLTVPDSQPFRDIAVVAPVVCRLPVYATPPTSSCGSDCHNPASFPSNPCTANILPHPSCKAATH</sequence>
<dbReference type="Proteomes" id="UP000554482">
    <property type="component" value="Unassembled WGS sequence"/>
</dbReference>
<dbReference type="AlphaFoldDB" id="A0A7J6W4W0"/>
<evidence type="ECO:0000313" key="2">
    <source>
        <dbReference type="Proteomes" id="UP000554482"/>
    </source>
</evidence>
<accession>A0A7J6W4W0</accession>
<proteinExistence type="predicted"/>